<protein>
    <recommendedName>
        <fullName evidence="8">D-isomer specific 2-hydroxyacid dehydrogenase NAD-binding domain-containing protein</fullName>
    </recommendedName>
</protein>
<evidence type="ECO:0008006" key="8">
    <source>
        <dbReference type="Google" id="ProtNLM"/>
    </source>
</evidence>
<evidence type="ECO:0000256" key="3">
    <source>
        <dbReference type="RuleBase" id="RU003719"/>
    </source>
</evidence>
<comment type="similarity">
    <text evidence="3">Belongs to the D-isomer specific 2-hydroxyacid dehydrogenase family.</text>
</comment>
<dbReference type="PANTHER" id="PTHR43333">
    <property type="entry name" value="2-HACID_DH_C DOMAIN-CONTAINING PROTEIN"/>
    <property type="match status" value="1"/>
</dbReference>
<dbReference type="PROSITE" id="PS00671">
    <property type="entry name" value="D_2_HYDROXYACID_DH_3"/>
    <property type="match status" value="1"/>
</dbReference>
<feature type="domain" description="D-isomer specific 2-hydroxyacid dehydrogenase catalytic" evidence="4">
    <location>
        <begin position="167"/>
        <end position="440"/>
    </location>
</feature>
<evidence type="ECO:0000259" key="4">
    <source>
        <dbReference type="Pfam" id="PF00389"/>
    </source>
</evidence>
<dbReference type="InterPro" id="IPR006140">
    <property type="entry name" value="D-isomer_DH_NAD-bd"/>
</dbReference>
<dbReference type="Proteomes" id="UP001530315">
    <property type="component" value="Unassembled WGS sequence"/>
</dbReference>
<dbReference type="CDD" id="cd05300">
    <property type="entry name" value="2-Hacid_dh_1"/>
    <property type="match status" value="1"/>
</dbReference>
<dbReference type="PANTHER" id="PTHR43333:SF1">
    <property type="entry name" value="D-ISOMER SPECIFIC 2-HYDROXYACID DEHYDROGENASE NAD-BINDING DOMAIN-CONTAINING PROTEIN"/>
    <property type="match status" value="1"/>
</dbReference>
<keyword evidence="2" id="KW-0520">NAD</keyword>
<dbReference type="Pfam" id="PF00389">
    <property type="entry name" value="2-Hacid_dh"/>
    <property type="match status" value="1"/>
</dbReference>
<dbReference type="EMBL" id="JALLAZ020000668">
    <property type="protein sequence ID" value="KAL3789831.1"/>
    <property type="molecule type" value="Genomic_DNA"/>
</dbReference>
<gene>
    <name evidence="6" type="ORF">ACHAW5_011254</name>
</gene>
<comment type="caution">
    <text evidence="6">The sequence shown here is derived from an EMBL/GenBank/DDBJ whole genome shotgun (WGS) entry which is preliminary data.</text>
</comment>
<sequence length="446" mass="48629">MLTKIPAVATSLLSMSAPPRTAIAFIRSAASGFDRHRHHRLRSASSTTRRLDDARRANATMDFSSSRDRSIYWNREDGTSSSSVDGPSSSFRHEGPIVKEARILALCDPNDVNNEPLYAGTLPEGCTLLGVGSSLADFVREGDGSISGRHPNVIFVSHPRPRETLLEILDEYPSVEWVHTRSAGVDHVMSDGLSNSHVRLTNAKGMFSSTLAEYCMMACSYFAKDLPRLMRQKANGEWTPYPITELRGTTLGIVGYGDIGKACAKLAKAYGMAVLGLRRTAQSSSSLSSSSLSSSSSSSSADAYCDRVYHGTDGMHEMLSRSDYVLVSAPLTEMTRGLIDGEALSKCKPSAVIINVGRGPIIDEIALVEALTNRTIRGAGLDVTTVEPLPRDSPLWKLDNVLLSPHNMDMTRTFMRESTEFFVNENLPRFVRGKTLLNPVDKSVGY</sequence>
<keyword evidence="1 3" id="KW-0560">Oxidoreductase</keyword>
<dbReference type="SUPFAM" id="SSF51735">
    <property type="entry name" value="NAD(P)-binding Rossmann-fold domains"/>
    <property type="match status" value="1"/>
</dbReference>
<accession>A0ABD3PRH8</accession>
<feature type="domain" description="D-isomer specific 2-hydroxyacid dehydrogenase NAD-binding" evidence="5">
    <location>
        <begin position="221"/>
        <end position="406"/>
    </location>
</feature>
<dbReference type="GO" id="GO:0016491">
    <property type="term" value="F:oxidoreductase activity"/>
    <property type="evidence" value="ECO:0007669"/>
    <property type="project" value="UniProtKB-KW"/>
</dbReference>
<evidence type="ECO:0000256" key="1">
    <source>
        <dbReference type="ARBA" id="ARBA00023002"/>
    </source>
</evidence>
<name>A0ABD3PRH8_9STRA</name>
<organism evidence="6 7">
    <name type="scientific">Stephanodiscus triporus</name>
    <dbReference type="NCBI Taxonomy" id="2934178"/>
    <lineage>
        <taxon>Eukaryota</taxon>
        <taxon>Sar</taxon>
        <taxon>Stramenopiles</taxon>
        <taxon>Ochrophyta</taxon>
        <taxon>Bacillariophyta</taxon>
        <taxon>Coscinodiscophyceae</taxon>
        <taxon>Thalassiosirophycidae</taxon>
        <taxon>Stephanodiscales</taxon>
        <taxon>Stephanodiscaceae</taxon>
        <taxon>Stephanodiscus</taxon>
    </lineage>
</organism>
<dbReference type="InterPro" id="IPR006139">
    <property type="entry name" value="D-isomer_2_OHA_DH_cat_dom"/>
</dbReference>
<evidence type="ECO:0000256" key="2">
    <source>
        <dbReference type="ARBA" id="ARBA00023027"/>
    </source>
</evidence>
<dbReference type="AlphaFoldDB" id="A0ABD3PRH8"/>
<evidence type="ECO:0000313" key="6">
    <source>
        <dbReference type="EMBL" id="KAL3789831.1"/>
    </source>
</evidence>
<keyword evidence="7" id="KW-1185">Reference proteome</keyword>
<dbReference type="Pfam" id="PF02826">
    <property type="entry name" value="2-Hacid_dh_C"/>
    <property type="match status" value="1"/>
</dbReference>
<evidence type="ECO:0000259" key="5">
    <source>
        <dbReference type="Pfam" id="PF02826"/>
    </source>
</evidence>
<proteinExistence type="inferred from homology"/>
<reference evidence="6 7" key="1">
    <citation type="submission" date="2024-10" db="EMBL/GenBank/DDBJ databases">
        <title>Updated reference genomes for cyclostephanoid diatoms.</title>
        <authorList>
            <person name="Roberts W.R."/>
            <person name="Alverson A.J."/>
        </authorList>
    </citation>
    <scope>NUCLEOTIDE SEQUENCE [LARGE SCALE GENOMIC DNA]</scope>
    <source>
        <strain evidence="6 7">AJA276-08</strain>
    </source>
</reference>
<dbReference type="Gene3D" id="3.40.50.720">
    <property type="entry name" value="NAD(P)-binding Rossmann-like Domain"/>
    <property type="match status" value="2"/>
</dbReference>
<dbReference type="InterPro" id="IPR036291">
    <property type="entry name" value="NAD(P)-bd_dom_sf"/>
</dbReference>
<evidence type="ECO:0000313" key="7">
    <source>
        <dbReference type="Proteomes" id="UP001530315"/>
    </source>
</evidence>
<dbReference type="InterPro" id="IPR029753">
    <property type="entry name" value="D-isomer_DH_CS"/>
</dbReference>